<comment type="caution">
    <text evidence="1">The sequence shown here is derived from an EMBL/GenBank/DDBJ whole genome shotgun (WGS) entry which is preliminary data.</text>
</comment>
<dbReference type="Proteomes" id="UP000198211">
    <property type="component" value="Unassembled WGS sequence"/>
</dbReference>
<proteinExistence type="predicted"/>
<protein>
    <submittedName>
        <fullName evidence="1">Uncharacterized protein</fullName>
    </submittedName>
</protein>
<evidence type="ECO:0000313" key="1">
    <source>
        <dbReference type="EMBL" id="OWZ20618.1"/>
    </source>
</evidence>
<dbReference type="EMBL" id="NBNE01000305">
    <property type="protein sequence ID" value="OWZ20618.1"/>
    <property type="molecule type" value="Genomic_DNA"/>
</dbReference>
<sequence>MLVHNAIWKYAEIQGNMFAKAYVHRRMQLSGEGLHVLDSKWLLRKGGMRLRIQWKSESEYTRQTFFAEFPDHSADFDQFGICDERAYSPHPNYKPESDLSLLTI</sequence>
<accession>A0A225WU62</accession>
<organism evidence="1 2">
    <name type="scientific">Phytophthora megakarya</name>
    <dbReference type="NCBI Taxonomy" id="4795"/>
    <lineage>
        <taxon>Eukaryota</taxon>
        <taxon>Sar</taxon>
        <taxon>Stramenopiles</taxon>
        <taxon>Oomycota</taxon>
        <taxon>Peronosporomycetes</taxon>
        <taxon>Peronosporales</taxon>
        <taxon>Peronosporaceae</taxon>
        <taxon>Phytophthora</taxon>
    </lineage>
</organism>
<gene>
    <name evidence="1" type="ORF">PHMEG_0004929</name>
</gene>
<dbReference type="OrthoDB" id="129484at2759"/>
<evidence type="ECO:0000313" key="2">
    <source>
        <dbReference type="Proteomes" id="UP000198211"/>
    </source>
</evidence>
<dbReference type="AlphaFoldDB" id="A0A225WU62"/>
<keyword evidence="2" id="KW-1185">Reference proteome</keyword>
<reference evidence="2" key="1">
    <citation type="submission" date="2017-03" db="EMBL/GenBank/DDBJ databases">
        <title>Phytopthora megakarya and P. palmivora, two closely related causual agents of cacao black pod achieved similar genome size and gene model numbers by different mechanisms.</title>
        <authorList>
            <person name="Ali S."/>
            <person name="Shao J."/>
            <person name="Larry D.J."/>
            <person name="Kronmiller B."/>
            <person name="Shen D."/>
            <person name="Strem M.D."/>
            <person name="Melnick R.L."/>
            <person name="Guiltinan M.J."/>
            <person name="Tyler B.M."/>
            <person name="Meinhardt L.W."/>
            <person name="Bailey B.A."/>
        </authorList>
    </citation>
    <scope>NUCLEOTIDE SEQUENCE [LARGE SCALE GENOMIC DNA]</scope>
    <source>
        <strain evidence="2">zdho120</strain>
    </source>
</reference>
<name>A0A225WU62_9STRA</name>